<reference evidence="3" key="1">
    <citation type="submission" date="2021-01" db="EMBL/GenBank/DDBJ databases">
        <title>Diatom-associated Roseobacters Show Island Model of Population Structure.</title>
        <authorList>
            <person name="Qu L."/>
            <person name="Feng X."/>
            <person name="Chen Y."/>
            <person name="Li L."/>
            <person name="Wang X."/>
            <person name="Hu Z."/>
            <person name="Wang H."/>
            <person name="Luo H."/>
        </authorList>
    </citation>
    <scope>NUCLEOTIDE SEQUENCE</scope>
    <source>
        <strain evidence="3">SM26-45</strain>
    </source>
</reference>
<evidence type="ECO:0000259" key="2">
    <source>
        <dbReference type="PROSITE" id="PS50943"/>
    </source>
</evidence>
<feature type="domain" description="HTH cro/C1-type" evidence="2">
    <location>
        <begin position="13"/>
        <end position="67"/>
    </location>
</feature>
<dbReference type="CDD" id="cd00093">
    <property type="entry name" value="HTH_XRE"/>
    <property type="match status" value="1"/>
</dbReference>
<dbReference type="InterPro" id="IPR001387">
    <property type="entry name" value="Cro/C1-type_HTH"/>
</dbReference>
<dbReference type="PROSITE" id="PS50943">
    <property type="entry name" value="HTH_CROC1"/>
    <property type="match status" value="1"/>
</dbReference>
<dbReference type="InterPro" id="IPR050807">
    <property type="entry name" value="TransReg_Diox_bact_type"/>
</dbReference>
<dbReference type="AlphaFoldDB" id="A0A9Q2NKQ3"/>
<dbReference type="Pfam" id="PF01381">
    <property type="entry name" value="HTH_3"/>
    <property type="match status" value="1"/>
</dbReference>
<comment type="caution">
    <text evidence="3">The sequence shown here is derived from an EMBL/GenBank/DDBJ whole genome shotgun (WGS) entry which is preliminary data.</text>
</comment>
<dbReference type="InterPro" id="IPR010982">
    <property type="entry name" value="Lambda_DNA-bd_dom_sf"/>
</dbReference>
<accession>A0A9Q2NKQ3</accession>
<gene>
    <name evidence="3" type="ORF">JQX14_18165</name>
</gene>
<proteinExistence type="predicted"/>
<dbReference type="GO" id="GO:0005829">
    <property type="term" value="C:cytosol"/>
    <property type="evidence" value="ECO:0007669"/>
    <property type="project" value="TreeGrafter"/>
</dbReference>
<dbReference type="PANTHER" id="PTHR46797">
    <property type="entry name" value="HTH-TYPE TRANSCRIPTIONAL REGULATOR"/>
    <property type="match status" value="1"/>
</dbReference>
<dbReference type="SUPFAM" id="SSF47413">
    <property type="entry name" value="lambda repressor-like DNA-binding domains"/>
    <property type="match status" value="1"/>
</dbReference>
<organism evidence="3 4">
    <name type="scientific">Pseudosulfitobacter pseudonitzschiae</name>
    <dbReference type="NCBI Taxonomy" id="1402135"/>
    <lineage>
        <taxon>Bacteria</taxon>
        <taxon>Pseudomonadati</taxon>
        <taxon>Pseudomonadota</taxon>
        <taxon>Alphaproteobacteria</taxon>
        <taxon>Rhodobacterales</taxon>
        <taxon>Roseobacteraceae</taxon>
        <taxon>Pseudosulfitobacter</taxon>
    </lineage>
</organism>
<dbReference type="PANTHER" id="PTHR46797:SF1">
    <property type="entry name" value="METHYLPHOSPHONATE SYNTHASE"/>
    <property type="match status" value="1"/>
</dbReference>
<dbReference type="Proteomes" id="UP000809337">
    <property type="component" value="Unassembled WGS sequence"/>
</dbReference>
<protein>
    <submittedName>
        <fullName evidence="3">Helix-turn-helix transcriptional regulator</fullName>
    </submittedName>
</protein>
<name>A0A9Q2NKQ3_9RHOB</name>
<dbReference type="EMBL" id="JAFBWN010000015">
    <property type="protein sequence ID" value="MBM2356481.1"/>
    <property type="molecule type" value="Genomic_DNA"/>
</dbReference>
<evidence type="ECO:0000256" key="1">
    <source>
        <dbReference type="ARBA" id="ARBA00023125"/>
    </source>
</evidence>
<dbReference type="SMART" id="SM00530">
    <property type="entry name" value="HTH_XRE"/>
    <property type="match status" value="1"/>
</dbReference>
<evidence type="ECO:0000313" key="3">
    <source>
        <dbReference type="EMBL" id="MBM2356481.1"/>
    </source>
</evidence>
<sequence>MIHPVDAHVGSQIRTRRRALNLSQPELAARINLSVQQIQKYETGANRVSASTLAEISDALEIPIIALFPSEYQEREQTQRLSNEEVALIELHRSADVESRKLLNNLAAKISEQARARSTLCR</sequence>
<evidence type="ECO:0000313" key="4">
    <source>
        <dbReference type="Proteomes" id="UP000809337"/>
    </source>
</evidence>
<keyword evidence="1" id="KW-0238">DNA-binding</keyword>
<dbReference type="Gene3D" id="1.10.260.40">
    <property type="entry name" value="lambda repressor-like DNA-binding domains"/>
    <property type="match status" value="1"/>
</dbReference>
<dbReference type="GO" id="GO:0003677">
    <property type="term" value="F:DNA binding"/>
    <property type="evidence" value="ECO:0007669"/>
    <property type="project" value="UniProtKB-KW"/>
</dbReference>
<dbReference type="GO" id="GO:0003700">
    <property type="term" value="F:DNA-binding transcription factor activity"/>
    <property type="evidence" value="ECO:0007669"/>
    <property type="project" value="TreeGrafter"/>
</dbReference>